<dbReference type="SUPFAM" id="SSF53041">
    <property type="entry name" value="Resolvase-like"/>
    <property type="match status" value="1"/>
</dbReference>
<dbReference type="EMBL" id="JAIQUM010000121">
    <property type="protein sequence ID" value="MBZ5753547.1"/>
    <property type="molecule type" value="Genomic_DNA"/>
</dbReference>
<evidence type="ECO:0000313" key="1">
    <source>
        <dbReference type="EMBL" id="MBZ5753547.1"/>
    </source>
</evidence>
<organism evidence="1 2">
    <name type="scientific">Metabacillus rhizolycopersici</name>
    <dbReference type="NCBI Taxonomy" id="2875709"/>
    <lineage>
        <taxon>Bacteria</taxon>
        <taxon>Bacillati</taxon>
        <taxon>Bacillota</taxon>
        <taxon>Bacilli</taxon>
        <taxon>Bacillales</taxon>
        <taxon>Bacillaceae</taxon>
        <taxon>Metabacillus</taxon>
    </lineage>
</organism>
<proteinExistence type="predicted"/>
<dbReference type="Gene3D" id="3.40.50.1390">
    <property type="entry name" value="Resolvase, N-terminal catalytic domain"/>
    <property type="match status" value="1"/>
</dbReference>
<evidence type="ECO:0008006" key="3">
    <source>
        <dbReference type="Google" id="ProtNLM"/>
    </source>
</evidence>
<sequence>MKQPHLSNEKCGCCTVESKPTINTNSETDDVILKAIQQAVLVILTAFAEKERDRIRKRQREGIDVALKNGTAFGRPKVQATDKFKEVYDRWKVGEVTAVKALGELGVKKTTFYKLVKEYERDFKCRTI</sequence>
<name>A0ABS7UYZ1_9BACI</name>
<comment type="caution">
    <text evidence="1">The sequence shown here is derived from an EMBL/GenBank/DDBJ whole genome shotgun (WGS) entry which is preliminary data.</text>
</comment>
<protein>
    <recommendedName>
        <fullName evidence="3">Recombinase family protein</fullName>
    </recommendedName>
</protein>
<reference evidence="1" key="1">
    <citation type="submission" date="2024-05" db="EMBL/GenBank/DDBJ databases">
        <title>Metabacillus sp. nov., isolated from the rhizosphere soil of tomato plants.</title>
        <authorList>
            <person name="Ma R."/>
        </authorList>
    </citation>
    <scope>NUCLEOTIDE SEQUENCE</scope>
    <source>
        <strain evidence="1">DBTR6</strain>
    </source>
</reference>
<dbReference type="RefSeq" id="WP_224141960.1">
    <property type="nucleotide sequence ID" value="NZ_JAIQUM010000121.1"/>
</dbReference>
<keyword evidence="2" id="KW-1185">Reference proteome</keyword>
<evidence type="ECO:0000313" key="2">
    <source>
        <dbReference type="Proteomes" id="UP001165287"/>
    </source>
</evidence>
<dbReference type="Proteomes" id="UP001165287">
    <property type="component" value="Unassembled WGS sequence"/>
</dbReference>
<accession>A0ABS7UYZ1</accession>
<dbReference type="InterPro" id="IPR036162">
    <property type="entry name" value="Resolvase-like_N_sf"/>
</dbReference>
<gene>
    <name evidence="1" type="ORF">K9V48_25815</name>
</gene>